<evidence type="ECO:0000313" key="1">
    <source>
        <dbReference type="EMBL" id="KOC69502.1"/>
    </source>
</evidence>
<protein>
    <submittedName>
        <fullName evidence="1">Uncharacterized protein</fullName>
    </submittedName>
</protein>
<evidence type="ECO:0000313" key="2">
    <source>
        <dbReference type="Proteomes" id="UP000053825"/>
    </source>
</evidence>
<name>A0A0L7REU9_9HYME</name>
<accession>A0A0L7REU9</accession>
<dbReference type="Proteomes" id="UP000053825">
    <property type="component" value="Unassembled WGS sequence"/>
</dbReference>
<sequence>PARRDDESSRCLRFQELSTTKRSRESLQHRENRNWDTQVIPRWFPLIFDENTRLVSRRAYELQNYCRISEPVSAKCSAKLRRSHFAFTLSTRSPPM</sequence>
<dbReference type="AlphaFoldDB" id="A0A0L7REU9"/>
<reference evidence="1 2" key="1">
    <citation type="submission" date="2015-07" db="EMBL/GenBank/DDBJ databases">
        <title>The genome of Habropoda laboriosa.</title>
        <authorList>
            <person name="Pan H."/>
            <person name="Kapheim K."/>
        </authorList>
    </citation>
    <scope>NUCLEOTIDE SEQUENCE [LARGE SCALE GENOMIC DNA]</scope>
    <source>
        <strain evidence="1">0110345459</strain>
    </source>
</reference>
<feature type="non-terminal residue" evidence="1">
    <location>
        <position position="1"/>
    </location>
</feature>
<dbReference type="EMBL" id="KQ414607">
    <property type="protein sequence ID" value="KOC69502.1"/>
    <property type="molecule type" value="Genomic_DNA"/>
</dbReference>
<gene>
    <name evidence="1" type="ORF">WH47_08036</name>
</gene>
<proteinExistence type="predicted"/>
<keyword evidence="2" id="KW-1185">Reference proteome</keyword>
<organism evidence="1 2">
    <name type="scientific">Habropoda laboriosa</name>
    <dbReference type="NCBI Taxonomy" id="597456"/>
    <lineage>
        <taxon>Eukaryota</taxon>
        <taxon>Metazoa</taxon>
        <taxon>Ecdysozoa</taxon>
        <taxon>Arthropoda</taxon>
        <taxon>Hexapoda</taxon>
        <taxon>Insecta</taxon>
        <taxon>Pterygota</taxon>
        <taxon>Neoptera</taxon>
        <taxon>Endopterygota</taxon>
        <taxon>Hymenoptera</taxon>
        <taxon>Apocrita</taxon>
        <taxon>Aculeata</taxon>
        <taxon>Apoidea</taxon>
        <taxon>Anthophila</taxon>
        <taxon>Apidae</taxon>
        <taxon>Habropoda</taxon>
    </lineage>
</organism>